<dbReference type="OrthoDB" id="2972598at2"/>
<proteinExistence type="predicted"/>
<dbReference type="AlphaFoldDB" id="A0A0A5G043"/>
<reference evidence="1 2" key="1">
    <citation type="submission" date="2013-08" db="EMBL/GenBank/DDBJ databases">
        <authorList>
            <person name="Huang J."/>
            <person name="Wang G."/>
        </authorList>
    </citation>
    <scope>NUCLEOTIDE SEQUENCE [LARGE SCALE GENOMIC DNA]</scope>
    <source>
        <strain evidence="1 2">BH030004</strain>
    </source>
</reference>
<dbReference type="EMBL" id="AVPF01000056">
    <property type="protein sequence ID" value="KGX84435.1"/>
    <property type="molecule type" value="Genomic_DNA"/>
</dbReference>
<comment type="caution">
    <text evidence="1">The sequence shown here is derived from an EMBL/GenBank/DDBJ whole genome shotgun (WGS) entry which is preliminary data.</text>
</comment>
<keyword evidence="2" id="KW-1185">Reference proteome</keyword>
<accession>A0A0A5G043</accession>
<evidence type="ECO:0000313" key="2">
    <source>
        <dbReference type="Proteomes" id="UP000030403"/>
    </source>
</evidence>
<dbReference type="RefSeq" id="WP_027448355.1">
    <property type="nucleotide sequence ID" value="NZ_AVPF01000056.1"/>
</dbReference>
<name>A0A0A5G043_9BACI</name>
<organism evidence="1 2">
    <name type="scientific">Pontibacillus marinus BH030004 = DSM 16465</name>
    <dbReference type="NCBI Taxonomy" id="1385511"/>
    <lineage>
        <taxon>Bacteria</taxon>
        <taxon>Bacillati</taxon>
        <taxon>Bacillota</taxon>
        <taxon>Bacilli</taxon>
        <taxon>Bacillales</taxon>
        <taxon>Bacillaceae</taxon>
        <taxon>Pontibacillus</taxon>
    </lineage>
</organism>
<evidence type="ECO:0000313" key="1">
    <source>
        <dbReference type="EMBL" id="KGX84435.1"/>
    </source>
</evidence>
<protein>
    <submittedName>
        <fullName evidence="1">Uncharacterized protein</fullName>
    </submittedName>
</protein>
<dbReference type="Proteomes" id="UP000030403">
    <property type="component" value="Unassembled WGS sequence"/>
</dbReference>
<sequence>MANKTSGYEDYSIDLLAKLYFEIEKNIEQGNLSEAMHLEQDLIRKAIQEKGISLMDLHIKKL</sequence>
<gene>
    <name evidence="1" type="ORF">N783_17440</name>
</gene>